<dbReference type="Proteomes" id="UP000001887">
    <property type="component" value="Chromosome"/>
</dbReference>
<feature type="compositionally biased region" description="Low complexity" evidence="8">
    <location>
        <begin position="396"/>
        <end position="411"/>
    </location>
</feature>
<evidence type="ECO:0000256" key="4">
    <source>
        <dbReference type="ARBA" id="ARBA00022801"/>
    </source>
</evidence>
<evidence type="ECO:0000256" key="8">
    <source>
        <dbReference type="SAM" id="MobiDB-lite"/>
    </source>
</evidence>
<reference evidence="10 11" key="1">
    <citation type="journal article" date="2009" name="Stand. Genomic Sci.">
        <title>Complete genome sequence of Pirellula staleyi type strain (ATCC 27377).</title>
        <authorList>
            <person name="Clum A."/>
            <person name="Tindall B.J."/>
            <person name="Sikorski J."/>
            <person name="Ivanova N."/>
            <person name="Mavrommatis K."/>
            <person name="Lucas S."/>
            <person name="Glavina del Rio T."/>
            <person name="Nolan M."/>
            <person name="Chen F."/>
            <person name="Tice H."/>
            <person name="Pitluck S."/>
            <person name="Cheng J.F."/>
            <person name="Chertkov O."/>
            <person name="Brettin T."/>
            <person name="Han C."/>
            <person name="Detter J.C."/>
            <person name="Kuske C."/>
            <person name="Bruce D."/>
            <person name="Goodwin L."/>
            <person name="Ovchinikova G."/>
            <person name="Pati A."/>
            <person name="Mikhailova N."/>
            <person name="Chen A."/>
            <person name="Palaniappan K."/>
            <person name="Land M."/>
            <person name="Hauser L."/>
            <person name="Chang Y.J."/>
            <person name="Jeffries C.D."/>
            <person name="Chain P."/>
            <person name="Rohde M."/>
            <person name="Goker M."/>
            <person name="Bristow J."/>
            <person name="Eisen J.A."/>
            <person name="Markowitz V."/>
            <person name="Hugenholtz P."/>
            <person name="Kyrpides N.C."/>
            <person name="Klenk H.P."/>
            <person name="Lapidus A."/>
        </authorList>
    </citation>
    <scope>NUCLEOTIDE SEQUENCE [LARGE SCALE GENOMIC DNA]</scope>
    <source>
        <strain evidence="11">ATCC 27377 / DSM 6068 / ICPB 4128</strain>
    </source>
</reference>
<keyword evidence="6" id="KW-0482">Metalloprotease</keyword>
<keyword evidence="5" id="KW-0862">Zinc</keyword>
<evidence type="ECO:0000313" key="10">
    <source>
        <dbReference type="EMBL" id="ADB18460.1"/>
    </source>
</evidence>
<dbReference type="KEGG" id="psl:Psta_3805"/>
<dbReference type="HOGENOM" id="CLU_028657_0_0_0"/>
<dbReference type="PANTHER" id="PTHR11705:SF143">
    <property type="entry name" value="SLL0236 PROTEIN"/>
    <property type="match status" value="1"/>
</dbReference>
<dbReference type="GO" id="GO:0005615">
    <property type="term" value="C:extracellular space"/>
    <property type="evidence" value="ECO:0007669"/>
    <property type="project" value="TreeGrafter"/>
</dbReference>
<feature type="compositionally biased region" description="Basic and acidic residues" evidence="8">
    <location>
        <begin position="373"/>
        <end position="395"/>
    </location>
</feature>
<dbReference type="STRING" id="530564.Psta_3805"/>
<dbReference type="PROSITE" id="PS52035">
    <property type="entry name" value="PEPTIDASE_M14"/>
    <property type="match status" value="1"/>
</dbReference>
<evidence type="ECO:0000313" key="11">
    <source>
        <dbReference type="Proteomes" id="UP000001887"/>
    </source>
</evidence>
<dbReference type="SMART" id="SM00631">
    <property type="entry name" value="Zn_pept"/>
    <property type="match status" value="1"/>
</dbReference>
<protein>
    <submittedName>
        <fullName evidence="10">Peptidase M14 carboxypeptidase A</fullName>
    </submittedName>
</protein>
<comment type="caution">
    <text evidence="7">Lacks conserved residue(s) required for the propagation of feature annotation.</text>
</comment>
<dbReference type="eggNOG" id="COG2866">
    <property type="taxonomic scope" value="Bacteria"/>
</dbReference>
<organism evidence="10 11">
    <name type="scientific">Pirellula staleyi (strain ATCC 27377 / DSM 6068 / ICPB 4128)</name>
    <name type="common">Pirella staleyi</name>
    <dbReference type="NCBI Taxonomy" id="530564"/>
    <lineage>
        <taxon>Bacteria</taxon>
        <taxon>Pseudomonadati</taxon>
        <taxon>Planctomycetota</taxon>
        <taxon>Planctomycetia</taxon>
        <taxon>Pirellulales</taxon>
        <taxon>Pirellulaceae</taxon>
        <taxon>Pirellula</taxon>
    </lineage>
</organism>
<dbReference type="Gene3D" id="3.40.630.10">
    <property type="entry name" value="Zn peptidases"/>
    <property type="match status" value="1"/>
</dbReference>
<dbReference type="GO" id="GO:0006508">
    <property type="term" value="P:proteolysis"/>
    <property type="evidence" value="ECO:0007669"/>
    <property type="project" value="UniProtKB-KW"/>
</dbReference>
<keyword evidence="3" id="KW-0645">Protease</keyword>
<name>D2R0X5_PIRSD</name>
<dbReference type="InterPro" id="IPR000834">
    <property type="entry name" value="Peptidase_M14"/>
</dbReference>
<keyword evidence="4" id="KW-0378">Hydrolase</keyword>
<comment type="similarity">
    <text evidence="2 7">Belongs to the peptidase M14 family.</text>
</comment>
<dbReference type="AlphaFoldDB" id="D2R0X5"/>
<dbReference type="PANTHER" id="PTHR11705">
    <property type="entry name" value="PROTEASE FAMILY M14 CARBOXYPEPTIDASE A,B"/>
    <property type="match status" value="1"/>
</dbReference>
<dbReference type="SUPFAM" id="SSF53187">
    <property type="entry name" value="Zn-dependent exopeptidases"/>
    <property type="match status" value="1"/>
</dbReference>
<keyword evidence="11" id="KW-1185">Reference proteome</keyword>
<evidence type="ECO:0000256" key="1">
    <source>
        <dbReference type="ARBA" id="ARBA00001947"/>
    </source>
</evidence>
<feature type="compositionally biased region" description="Basic and acidic residues" evidence="8">
    <location>
        <begin position="416"/>
        <end position="429"/>
    </location>
</feature>
<feature type="domain" description="Peptidase M14" evidence="9">
    <location>
        <begin position="34"/>
        <end position="388"/>
    </location>
</feature>
<sequence precursor="true">MALAISTTFAIATVSFSAPRTTSAADPTTSGLAGYADYQTLQQRVKKLDEHPRIEVRSIGKSLEGRDLLMLVFSGKDDKIKADAKPALAIVGNIEAAHLLGGDLVLALCDDLVARVDSDEKIAALLDHYTLYVIPRPDPDGSEKCFAEPRTKVEGNARKTDDDRDFEVGEDPADDLNGDGIVSWMRVEDPTGKWMPHPNDPHLMVEADRSKGEVGRYHVYPEGRDDDNDGELNEDASLGVSLDRNFPHRYEAFEKLTGEHAASEPETKAIIDFLFDHRNVIGVFALGTDDNLFHPWKPNQQAESQRIAQHIHSADAPLQDFLAAEFKKIHGGNDCPAREPHAGSFSQWAYFHYGRWSLVSRGWWVPPMPLKPVDAKTAEKKSEGDAEKTVDENAEPKPAASEPAAATVTSAGTDVKPTDPSKPGDEKTAQEAGAKPIAEDKRLESERNAMRYLASRGIATSTDWASVDHPDFPGKKVEVGGPIPMATIVPPIEELAPIAQKHLNFIATIPEVLPSLKLVDTKVENLGGGLVRVSTKLLNSGRFPTMSRMGEITRAHQKLEIEIVSPLDAKFVIGSKRKLLDRIEGGSSREVQWLLRYEKEVPPALQLKFHSATIPPQSIEISIPAVATKEAKEETP</sequence>
<gene>
    <name evidence="10" type="ordered locus">Psta_3805</name>
</gene>
<proteinExistence type="inferred from homology"/>
<dbReference type="GO" id="GO:0004181">
    <property type="term" value="F:metallocarboxypeptidase activity"/>
    <property type="evidence" value="ECO:0007669"/>
    <property type="project" value="InterPro"/>
</dbReference>
<comment type="cofactor">
    <cofactor evidence="1">
        <name>Zn(2+)</name>
        <dbReference type="ChEBI" id="CHEBI:29105"/>
    </cofactor>
</comment>
<feature type="region of interest" description="Disordered" evidence="8">
    <location>
        <begin position="372"/>
        <end position="443"/>
    </location>
</feature>
<evidence type="ECO:0000256" key="6">
    <source>
        <dbReference type="ARBA" id="ARBA00023049"/>
    </source>
</evidence>
<evidence type="ECO:0000256" key="3">
    <source>
        <dbReference type="ARBA" id="ARBA00022670"/>
    </source>
</evidence>
<keyword evidence="10" id="KW-0121">Carboxypeptidase</keyword>
<evidence type="ECO:0000256" key="7">
    <source>
        <dbReference type="PROSITE-ProRule" id="PRU01379"/>
    </source>
</evidence>
<dbReference type="GO" id="GO:0008270">
    <property type="term" value="F:zinc ion binding"/>
    <property type="evidence" value="ECO:0007669"/>
    <property type="project" value="InterPro"/>
</dbReference>
<accession>D2R0X5</accession>
<dbReference type="Pfam" id="PF00246">
    <property type="entry name" value="Peptidase_M14"/>
    <property type="match status" value="2"/>
</dbReference>
<dbReference type="CDD" id="cd06905">
    <property type="entry name" value="M14-like"/>
    <property type="match status" value="1"/>
</dbReference>
<evidence type="ECO:0000256" key="5">
    <source>
        <dbReference type="ARBA" id="ARBA00022833"/>
    </source>
</evidence>
<dbReference type="EMBL" id="CP001848">
    <property type="protein sequence ID" value="ADB18460.1"/>
    <property type="molecule type" value="Genomic_DNA"/>
</dbReference>
<evidence type="ECO:0000256" key="2">
    <source>
        <dbReference type="ARBA" id="ARBA00005988"/>
    </source>
</evidence>
<evidence type="ECO:0000259" key="9">
    <source>
        <dbReference type="PROSITE" id="PS52035"/>
    </source>
</evidence>